<feature type="compositionally biased region" description="Gly residues" evidence="8">
    <location>
        <begin position="92"/>
        <end position="117"/>
    </location>
</feature>
<dbReference type="Gene3D" id="3.40.50.720">
    <property type="entry name" value="NAD(P)-binding Rossmann-like Domain"/>
    <property type="match status" value="2"/>
</dbReference>
<dbReference type="InterPro" id="IPR013328">
    <property type="entry name" value="6PGD_dom2"/>
</dbReference>
<organism evidence="11 12">
    <name type="scientific">Chlamydomonas schloesseri</name>
    <dbReference type="NCBI Taxonomy" id="2026947"/>
    <lineage>
        <taxon>Eukaryota</taxon>
        <taxon>Viridiplantae</taxon>
        <taxon>Chlorophyta</taxon>
        <taxon>core chlorophytes</taxon>
        <taxon>Chlorophyceae</taxon>
        <taxon>CS clade</taxon>
        <taxon>Chlamydomonadales</taxon>
        <taxon>Chlamydomonadaceae</taxon>
        <taxon>Chlamydomonas</taxon>
    </lineage>
</organism>
<dbReference type="GO" id="GO:0006574">
    <property type="term" value="P:L-valine catabolic process"/>
    <property type="evidence" value="ECO:0007669"/>
    <property type="project" value="TreeGrafter"/>
</dbReference>
<accession>A0A835WJH4</accession>
<comment type="similarity">
    <text evidence="2">Belongs to the HIBADH-related family. 3-hydroxyisobutyrate dehydrogenase subfamily.</text>
</comment>
<evidence type="ECO:0000256" key="1">
    <source>
        <dbReference type="ARBA" id="ARBA00005109"/>
    </source>
</evidence>
<evidence type="ECO:0000256" key="5">
    <source>
        <dbReference type="ARBA" id="ARBA00023002"/>
    </source>
</evidence>
<dbReference type="Proteomes" id="UP000613740">
    <property type="component" value="Unassembled WGS sequence"/>
</dbReference>
<dbReference type="PANTHER" id="PTHR22981">
    <property type="entry name" value="3-HYDROXYISOBUTYRATE DEHYDROGENASE-RELATED"/>
    <property type="match status" value="1"/>
</dbReference>
<feature type="domain" description="6-phosphogluconate dehydrogenase NADP-binding" evidence="9">
    <location>
        <begin position="122"/>
        <end position="260"/>
    </location>
</feature>
<proteinExistence type="inferred from homology"/>
<evidence type="ECO:0000256" key="7">
    <source>
        <dbReference type="ARBA" id="ARBA00049197"/>
    </source>
</evidence>
<gene>
    <name evidence="11" type="ORF">HYH02_007048</name>
</gene>
<protein>
    <recommendedName>
        <fullName evidence="3">3-hydroxyisobutyrate dehydrogenase</fullName>
        <ecNumber evidence="3">1.1.1.31</ecNumber>
    </recommendedName>
</protein>
<dbReference type="PANTHER" id="PTHR22981:SF7">
    <property type="entry name" value="3-HYDROXYISOBUTYRATE DEHYDROGENASE, MITOCHONDRIAL"/>
    <property type="match status" value="1"/>
</dbReference>
<keyword evidence="6" id="KW-0520">NAD</keyword>
<evidence type="ECO:0000313" key="12">
    <source>
        <dbReference type="Proteomes" id="UP000613740"/>
    </source>
</evidence>
<dbReference type="OrthoDB" id="21615at2759"/>
<dbReference type="InterPro" id="IPR029154">
    <property type="entry name" value="HIBADH-like_NADP-bd"/>
</dbReference>
<keyword evidence="12" id="KW-1185">Reference proteome</keyword>
<dbReference type="PROSITE" id="PS00895">
    <property type="entry name" value="3_HYDROXYISOBUT_DH"/>
    <property type="match status" value="1"/>
</dbReference>
<comment type="pathway">
    <text evidence="1">Amino-acid degradation; L-valine degradation.</text>
</comment>
<dbReference type="InterPro" id="IPR036291">
    <property type="entry name" value="NAD(P)-bd_dom_sf"/>
</dbReference>
<dbReference type="Pfam" id="PF14833">
    <property type="entry name" value="NAD_binding_11"/>
    <property type="match status" value="1"/>
</dbReference>
<evidence type="ECO:0000313" key="11">
    <source>
        <dbReference type="EMBL" id="KAG2448020.1"/>
    </source>
</evidence>
<comment type="catalytic activity">
    <reaction evidence="7">
        <text>3-hydroxy-2-methylpropanoate + NAD(+) = 2-methyl-3-oxopropanoate + NADH + H(+)</text>
        <dbReference type="Rhea" id="RHEA:17681"/>
        <dbReference type="ChEBI" id="CHEBI:11805"/>
        <dbReference type="ChEBI" id="CHEBI:15378"/>
        <dbReference type="ChEBI" id="CHEBI:57540"/>
        <dbReference type="ChEBI" id="CHEBI:57700"/>
        <dbReference type="ChEBI" id="CHEBI:57945"/>
        <dbReference type="EC" id="1.1.1.31"/>
    </reaction>
</comment>
<dbReference type="GO" id="GO:0051287">
    <property type="term" value="F:NAD binding"/>
    <property type="evidence" value="ECO:0007669"/>
    <property type="project" value="InterPro"/>
</dbReference>
<dbReference type="SUPFAM" id="SSF48179">
    <property type="entry name" value="6-phosphogluconate dehydrogenase C-terminal domain-like"/>
    <property type="match status" value="1"/>
</dbReference>
<evidence type="ECO:0000259" key="9">
    <source>
        <dbReference type="Pfam" id="PF03446"/>
    </source>
</evidence>
<dbReference type="Pfam" id="PF03446">
    <property type="entry name" value="NAD_binding_2"/>
    <property type="match status" value="2"/>
</dbReference>
<evidence type="ECO:0000256" key="3">
    <source>
        <dbReference type="ARBA" id="ARBA00012991"/>
    </source>
</evidence>
<keyword evidence="4" id="KW-0101">Branched-chain amino acid catabolism</keyword>
<dbReference type="AlphaFoldDB" id="A0A835WJH4"/>
<evidence type="ECO:0000256" key="6">
    <source>
        <dbReference type="ARBA" id="ARBA00023027"/>
    </source>
</evidence>
<dbReference type="EC" id="1.1.1.31" evidence="3"/>
<dbReference type="GO" id="GO:0050661">
    <property type="term" value="F:NADP binding"/>
    <property type="evidence" value="ECO:0007669"/>
    <property type="project" value="InterPro"/>
</dbReference>
<evidence type="ECO:0000256" key="8">
    <source>
        <dbReference type="SAM" id="MobiDB-lite"/>
    </source>
</evidence>
<evidence type="ECO:0000256" key="2">
    <source>
        <dbReference type="ARBA" id="ARBA00006013"/>
    </source>
</evidence>
<sequence length="412" mass="41146">MTNMRGAAVGFRRGLSAASASAQGEKVGFVGLGAMGLRMARHLLASGRDLVVFDSNSIAVDRILSEAAAAQAAAQAHGLTGPGSAGQRPGTAGRGGGAGQGASAGSSGGGGGGGSARGYGSATAVTSPAELAETPGVGVVFTMLPGPAIARQVYLGQAGLLAPKAGIVPRVLVDCTTLDPVTARELAARVRATRVHAGLAGPRLAGLPAANPTLLDAPVSGGVVGADKGTLSFLVGGEEAALPTVEPLLKAMGTSVTWCGDAGDGQAARLCTSLVMASTMAATSEALALARRLGVDPELMSRVLNTSSAASWVSANYNPVPGLSPDAPASKGYRGGLRSAQVQSHLQMAVAAAERCHSPVPMARQVLGMYTQVVEEGMGDQDFASVYRYVYGSGAESGEWKEGQTLFGAQHP</sequence>
<dbReference type="InterPro" id="IPR002204">
    <property type="entry name" value="3-OH-isobutyrate_DH-rel_CS"/>
</dbReference>
<dbReference type="Gene3D" id="1.10.1040.10">
    <property type="entry name" value="N-(1-d-carboxylethyl)-l-norvaline Dehydrogenase, domain 2"/>
    <property type="match status" value="1"/>
</dbReference>
<name>A0A835WJH4_9CHLO</name>
<dbReference type="EMBL" id="JAEHOD010000019">
    <property type="protein sequence ID" value="KAG2448020.1"/>
    <property type="molecule type" value="Genomic_DNA"/>
</dbReference>
<dbReference type="SUPFAM" id="SSF51735">
    <property type="entry name" value="NAD(P)-binding Rossmann-fold domains"/>
    <property type="match status" value="1"/>
</dbReference>
<evidence type="ECO:0000256" key="4">
    <source>
        <dbReference type="ARBA" id="ARBA00022456"/>
    </source>
</evidence>
<comment type="caution">
    <text evidence="11">The sequence shown here is derived from an EMBL/GenBank/DDBJ whole genome shotgun (WGS) entry which is preliminary data.</text>
</comment>
<dbReference type="InterPro" id="IPR008927">
    <property type="entry name" value="6-PGluconate_DH-like_C_sf"/>
</dbReference>
<feature type="domain" description="6-phosphogluconate dehydrogenase NADP-binding" evidence="9">
    <location>
        <begin position="26"/>
        <end position="72"/>
    </location>
</feature>
<dbReference type="GO" id="GO:0008442">
    <property type="term" value="F:3-hydroxyisobutyrate dehydrogenase activity"/>
    <property type="evidence" value="ECO:0007669"/>
    <property type="project" value="UniProtKB-EC"/>
</dbReference>
<keyword evidence="5" id="KW-0560">Oxidoreductase</keyword>
<dbReference type="InterPro" id="IPR006115">
    <property type="entry name" value="6PGDH_NADP-bd"/>
</dbReference>
<evidence type="ECO:0000259" key="10">
    <source>
        <dbReference type="Pfam" id="PF14833"/>
    </source>
</evidence>
<feature type="region of interest" description="Disordered" evidence="8">
    <location>
        <begin position="78"/>
        <end position="120"/>
    </location>
</feature>
<feature type="domain" description="3-hydroxyisobutyrate dehydrogenase-like NAD-binding" evidence="10">
    <location>
        <begin position="263"/>
        <end position="389"/>
    </location>
</feature>
<reference evidence="11" key="1">
    <citation type="journal article" date="2020" name="bioRxiv">
        <title>Comparative genomics of Chlamydomonas.</title>
        <authorList>
            <person name="Craig R.J."/>
            <person name="Hasan A.R."/>
            <person name="Ness R.W."/>
            <person name="Keightley P.D."/>
        </authorList>
    </citation>
    <scope>NUCLEOTIDE SEQUENCE</scope>
    <source>
        <strain evidence="11">CCAP 11/173</strain>
    </source>
</reference>